<evidence type="ECO:0000313" key="9">
    <source>
        <dbReference type="Proteomes" id="UP000050326"/>
    </source>
</evidence>
<dbReference type="GO" id="GO:0015074">
    <property type="term" value="P:DNA integration"/>
    <property type="evidence" value="ECO:0007669"/>
    <property type="project" value="UniProtKB-KW"/>
</dbReference>
<dbReference type="AlphaFoldDB" id="A0A0P8WLV5"/>
<evidence type="ECO:0000256" key="2">
    <source>
        <dbReference type="ARBA" id="ARBA00022908"/>
    </source>
</evidence>
<dbReference type="InterPro" id="IPR006119">
    <property type="entry name" value="Resolv_N"/>
</dbReference>
<dbReference type="EMBL" id="LKET01000039">
    <property type="protein sequence ID" value="KPU43463.1"/>
    <property type="molecule type" value="Genomic_DNA"/>
</dbReference>
<dbReference type="SUPFAM" id="SSF46689">
    <property type="entry name" value="Homeodomain-like"/>
    <property type="match status" value="1"/>
</dbReference>
<feature type="domain" description="Resolvase/invertase-type recombinase catalytic" evidence="7">
    <location>
        <begin position="1"/>
        <end position="134"/>
    </location>
</feature>
<accession>A0A0P8WLV5</accession>
<dbReference type="STRING" id="36849.OXPF_29040"/>
<dbReference type="PANTHER" id="PTHR30461">
    <property type="entry name" value="DNA-INVERTASE FROM LAMBDOID PROPHAGE"/>
    <property type="match status" value="1"/>
</dbReference>
<dbReference type="SMART" id="SM00857">
    <property type="entry name" value="Resolvase"/>
    <property type="match status" value="1"/>
</dbReference>
<proteinExistence type="inferred from homology"/>
<dbReference type="Pfam" id="PF00239">
    <property type="entry name" value="Resolvase"/>
    <property type="match status" value="1"/>
</dbReference>
<dbReference type="InterPro" id="IPR006118">
    <property type="entry name" value="Recombinase_CS"/>
</dbReference>
<sequence>MKVGYIRVSTTEQNTERQKAIMEGLGVERLYTDMLSGKNTDRPQLNALLDFVREGDIVVVESYSRLARSTKDLLDLVEKLNQKKVQFISQKENIDTSTPQGRLMFTMFAGLAQFERECLLQRQREGIEIAKQQGKYKGRPKKSLDNFTELYVSVKNEEISVSKASKLLGVSRSTFYRKMKEHEDSSEIDFG</sequence>
<evidence type="ECO:0000259" key="7">
    <source>
        <dbReference type="PROSITE" id="PS51736"/>
    </source>
</evidence>
<keyword evidence="9" id="KW-1185">Reference proteome</keyword>
<keyword evidence="4" id="KW-0233">DNA recombination</keyword>
<dbReference type="PROSITE" id="PS00397">
    <property type="entry name" value="RECOMBINASES_1"/>
    <property type="match status" value="1"/>
</dbReference>
<evidence type="ECO:0000313" key="8">
    <source>
        <dbReference type="EMBL" id="KPU43463.1"/>
    </source>
</evidence>
<dbReference type="Pfam" id="PF02954">
    <property type="entry name" value="HTH_8"/>
    <property type="match status" value="1"/>
</dbReference>
<dbReference type="Gene3D" id="3.40.50.1390">
    <property type="entry name" value="Resolvase, N-terminal catalytic domain"/>
    <property type="match status" value="1"/>
</dbReference>
<evidence type="ECO:0000256" key="1">
    <source>
        <dbReference type="ARBA" id="ARBA00009913"/>
    </source>
</evidence>
<dbReference type="GO" id="GO:0000150">
    <property type="term" value="F:DNA strand exchange activity"/>
    <property type="evidence" value="ECO:0007669"/>
    <property type="project" value="InterPro"/>
</dbReference>
<dbReference type="RefSeq" id="WP_054875904.1">
    <property type="nucleotide sequence ID" value="NZ_LKET01000039.1"/>
</dbReference>
<dbReference type="InterPro" id="IPR036162">
    <property type="entry name" value="Resolvase-like_N_sf"/>
</dbReference>
<organism evidence="8 9">
    <name type="scientific">Oxobacter pfennigii</name>
    <dbReference type="NCBI Taxonomy" id="36849"/>
    <lineage>
        <taxon>Bacteria</taxon>
        <taxon>Bacillati</taxon>
        <taxon>Bacillota</taxon>
        <taxon>Clostridia</taxon>
        <taxon>Eubacteriales</taxon>
        <taxon>Clostridiaceae</taxon>
        <taxon>Oxobacter</taxon>
    </lineage>
</organism>
<dbReference type="Gene3D" id="1.10.10.60">
    <property type="entry name" value="Homeodomain-like"/>
    <property type="match status" value="1"/>
</dbReference>
<dbReference type="PANTHER" id="PTHR30461:SF26">
    <property type="entry name" value="RESOLVASE HOMOLOG YNEB"/>
    <property type="match status" value="1"/>
</dbReference>
<dbReference type="CDD" id="cd03768">
    <property type="entry name" value="SR_ResInv"/>
    <property type="match status" value="1"/>
</dbReference>
<dbReference type="InterPro" id="IPR050639">
    <property type="entry name" value="SSR_resolvase"/>
</dbReference>
<protein>
    <submittedName>
        <fullName evidence="8">DNA-invertase hin</fullName>
    </submittedName>
</protein>
<dbReference type="PROSITE" id="PS51736">
    <property type="entry name" value="RECOMBINASES_3"/>
    <property type="match status" value="1"/>
</dbReference>
<name>A0A0P8WLV5_9CLOT</name>
<evidence type="ECO:0000256" key="5">
    <source>
        <dbReference type="PIRSR" id="PIRSR606118-50"/>
    </source>
</evidence>
<keyword evidence="2" id="KW-0229">DNA integration</keyword>
<dbReference type="InterPro" id="IPR002197">
    <property type="entry name" value="HTH_Fis"/>
</dbReference>
<dbReference type="InterPro" id="IPR009057">
    <property type="entry name" value="Homeodomain-like_sf"/>
</dbReference>
<feature type="active site" description="O-(5'-phospho-DNA)-serine intermediate" evidence="5 6">
    <location>
        <position position="9"/>
    </location>
</feature>
<comment type="caution">
    <text evidence="8">The sequence shown here is derived from an EMBL/GenBank/DDBJ whole genome shotgun (WGS) entry which is preliminary data.</text>
</comment>
<reference evidence="8 9" key="1">
    <citation type="submission" date="2015-09" db="EMBL/GenBank/DDBJ databases">
        <title>Genome sequence of Oxobacter pfennigii DSM 3222.</title>
        <authorList>
            <person name="Poehlein A."/>
            <person name="Bengelsdorf F.R."/>
            <person name="Schiel-Bengelsdorf B."/>
            <person name="Duerre P."/>
            <person name="Daniel R."/>
        </authorList>
    </citation>
    <scope>NUCLEOTIDE SEQUENCE [LARGE SCALE GENOMIC DNA]</scope>
    <source>
        <strain evidence="8 9">DSM 3222</strain>
    </source>
</reference>
<evidence type="ECO:0000256" key="4">
    <source>
        <dbReference type="ARBA" id="ARBA00023172"/>
    </source>
</evidence>
<gene>
    <name evidence="8" type="primary">hin</name>
    <name evidence="8" type="ORF">OXPF_29040</name>
</gene>
<evidence type="ECO:0000256" key="6">
    <source>
        <dbReference type="PROSITE-ProRule" id="PRU10137"/>
    </source>
</evidence>
<evidence type="ECO:0000256" key="3">
    <source>
        <dbReference type="ARBA" id="ARBA00023125"/>
    </source>
</evidence>
<dbReference type="Proteomes" id="UP000050326">
    <property type="component" value="Unassembled WGS sequence"/>
</dbReference>
<dbReference type="OrthoDB" id="9797501at2"/>
<keyword evidence="3" id="KW-0238">DNA-binding</keyword>
<comment type="similarity">
    <text evidence="1">Belongs to the site-specific recombinase resolvase family.</text>
</comment>
<dbReference type="SUPFAM" id="SSF53041">
    <property type="entry name" value="Resolvase-like"/>
    <property type="match status" value="1"/>
</dbReference>
<dbReference type="GO" id="GO:0043565">
    <property type="term" value="F:sequence-specific DNA binding"/>
    <property type="evidence" value="ECO:0007669"/>
    <property type="project" value="InterPro"/>
</dbReference>
<dbReference type="FunFam" id="3.40.50.1390:FF:000001">
    <property type="entry name" value="DNA recombinase"/>
    <property type="match status" value="1"/>
</dbReference>